<comment type="pathway">
    <text evidence="9">Amino-acid biosynthesis; glycine biosynthesis; glycine from L-serine: step 1/1.</text>
</comment>
<comment type="catalytic activity">
    <reaction evidence="9">
        <text>(6R)-5,10-methylene-5,6,7,8-tetrahydrofolate + glycine + H2O = (6S)-5,6,7,8-tetrahydrofolate + L-serine</text>
        <dbReference type="Rhea" id="RHEA:15481"/>
        <dbReference type="ChEBI" id="CHEBI:15377"/>
        <dbReference type="ChEBI" id="CHEBI:15636"/>
        <dbReference type="ChEBI" id="CHEBI:33384"/>
        <dbReference type="ChEBI" id="CHEBI:57305"/>
        <dbReference type="ChEBI" id="CHEBI:57453"/>
        <dbReference type="EC" id="2.1.2.1"/>
    </reaction>
</comment>
<dbReference type="PANTHER" id="PTHR11680">
    <property type="entry name" value="SERINE HYDROXYMETHYLTRANSFERASE"/>
    <property type="match status" value="1"/>
</dbReference>
<keyword evidence="6 9" id="KW-0554">One-carbon metabolism</keyword>
<dbReference type="GO" id="GO:0004372">
    <property type="term" value="F:glycine hydroxymethyltransferase activity"/>
    <property type="evidence" value="ECO:0007669"/>
    <property type="project" value="UniProtKB-UniRule"/>
</dbReference>
<comment type="cofactor">
    <cofactor evidence="1 9 10">
        <name>pyridoxal 5'-phosphate</name>
        <dbReference type="ChEBI" id="CHEBI:597326"/>
    </cofactor>
</comment>
<evidence type="ECO:0000256" key="4">
    <source>
        <dbReference type="ARBA" id="ARBA00011738"/>
    </source>
</evidence>
<dbReference type="HAMAP" id="MF_00051">
    <property type="entry name" value="SHMT"/>
    <property type="match status" value="1"/>
</dbReference>
<evidence type="ECO:0000256" key="1">
    <source>
        <dbReference type="ARBA" id="ARBA00001933"/>
    </source>
</evidence>
<evidence type="ECO:0000313" key="13">
    <source>
        <dbReference type="Proteomes" id="UP000176988"/>
    </source>
</evidence>
<name>A0A1F7WDX1_9BACT</name>
<dbReference type="FunFam" id="3.40.640.10:FF:000001">
    <property type="entry name" value="Serine hydroxymethyltransferase"/>
    <property type="match status" value="1"/>
</dbReference>
<keyword evidence="8 9" id="KW-0663">Pyridoxal phosphate</keyword>
<comment type="subunit">
    <text evidence="4 9">Homodimer.</text>
</comment>
<dbReference type="Gene3D" id="3.40.640.10">
    <property type="entry name" value="Type I PLP-dependent aspartate aminotransferase-like (Major domain)"/>
    <property type="match status" value="1"/>
</dbReference>
<evidence type="ECO:0000256" key="8">
    <source>
        <dbReference type="ARBA" id="ARBA00022898"/>
    </source>
</evidence>
<evidence type="ECO:0000313" key="12">
    <source>
        <dbReference type="EMBL" id="OGM01006.1"/>
    </source>
</evidence>
<keyword evidence="5 9" id="KW-0963">Cytoplasm</keyword>
<comment type="caution">
    <text evidence="9">Lacks conserved residue(s) required for the propagation of feature annotation.</text>
</comment>
<keyword evidence="9" id="KW-0028">Amino-acid biosynthesis</keyword>
<dbReference type="EC" id="2.1.2.1" evidence="9"/>
<evidence type="ECO:0000259" key="11">
    <source>
        <dbReference type="Pfam" id="PF00464"/>
    </source>
</evidence>
<dbReference type="GO" id="GO:0005829">
    <property type="term" value="C:cytosol"/>
    <property type="evidence" value="ECO:0007669"/>
    <property type="project" value="TreeGrafter"/>
</dbReference>
<protein>
    <recommendedName>
        <fullName evidence="9">Serine hydroxymethyltransferase</fullName>
        <shortName evidence="9">SHMT</shortName>
        <shortName evidence="9">Serine methylase</shortName>
        <ecNumber evidence="9">2.1.2.1</ecNumber>
    </recommendedName>
</protein>
<evidence type="ECO:0000256" key="3">
    <source>
        <dbReference type="ARBA" id="ARBA00006376"/>
    </source>
</evidence>
<dbReference type="GO" id="GO:0030170">
    <property type="term" value="F:pyridoxal phosphate binding"/>
    <property type="evidence" value="ECO:0007669"/>
    <property type="project" value="UniProtKB-UniRule"/>
</dbReference>
<dbReference type="GO" id="GO:0035999">
    <property type="term" value="P:tetrahydrofolate interconversion"/>
    <property type="evidence" value="ECO:0007669"/>
    <property type="project" value="UniProtKB-UniRule"/>
</dbReference>
<dbReference type="InterPro" id="IPR015421">
    <property type="entry name" value="PyrdxlP-dep_Trfase_major"/>
</dbReference>
<dbReference type="PROSITE" id="PS00096">
    <property type="entry name" value="SHMT"/>
    <property type="match status" value="1"/>
</dbReference>
<dbReference type="InterPro" id="IPR049943">
    <property type="entry name" value="Ser_HO-MeTrfase-like"/>
</dbReference>
<evidence type="ECO:0000256" key="9">
    <source>
        <dbReference type="HAMAP-Rule" id="MF_00051"/>
    </source>
</evidence>
<comment type="subcellular location">
    <subcellularLocation>
        <location evidence="2 9">Cytoplasm</location>
    </subcellularLocation>
</comment>
<feature type="domain" description="Serine hydroxymethyltransferase-like" evidence="11">
    <location>
        <begin position="5"/>
        <end position="391"/>
    </location>
</feature>
<reference evidence="12 13" key="1">
    <citation type="journal article" date="2016" name="Nat. Commun.">
        <title>Thousands of microbial genomes shed light on interconnected biogeochemical processes in an aquifer system.</title>
        <authorList>
            <person name="Anantharaman K."/>
            <person name="Brown C.T."/>
            <person name="Hug L.A."/>
            <person name="Sharon I."/>
            <person name="Castelle C.J."/>
            <person name="Probst A.J."/>
            <person name="Thomas B.C."/>
            <person name="Singh A."/>
            <person name="Wilkins M.J."/>
            <person name="Karaoz U."/>
            <person name="Brodie E.L."/>
            <person name="Williams K.H."/>
            <person name="Hubbard S.S."/>
            <person name="Banfield J.F."/>
        </authorList>
    </citation>
    <scope>NUCLEOTIDE SEQUENCE [LARGE SCALE GENOMIC DNA]</scope>
</reference>
<comment type="caution">
    <text evidence="12">The sequence shown here is derived from an EMBL/GenBank/DDBJ whole genome shotgun (WGS) entry which is preliminary data.</text>
</comment>
<organism evidence="12 13">
    <name type="scientific">Candidatus Uhrbacteria bacterium RIFOXYC2_FULL_47_19</name>
    <dbReference type="NCBI Taxonomy" id="1802424"/>
    <lineage>
        <taxon>Bacteria</taxon>
        <taxon>Candidatus Uhriibacteriota</taxon>
    </lineage>
</organism>
<dbReference type="PANTHER" id="PTHR11680:SF35">
    <property type="entry name" value="SERINE HYDROXYMETHYLTRANSFERASE 1"/>
    <property type="match status" value="1"/>
</dbReference>
<evidence type="ECO:0000256" key="10">
    <source>
        <dbReference type="PIRSR" id="PIRSR000412-50"/>
    </source>
</evidence>
<feature type="site" description="Plays an important role in substrate specificity" evidence="9">
    <location>
        <position position="226"/>
    </location>
</feature>
<dbReference type="GO" id="GO:0019264">
    <property type="term" value="P:glycine biosynthetic process from serine"/>
    <property type="evidence" value="ECO:0007669"/>
    <property type="project" value="UniProtKB-UniRule"/>
</dbReference>
<keyword evidence="7 9" id="KW-0808">Transferase</keyword>
<dbReference type="PIRSF" id="PIRSF000412">
    <property type="entry name" value="SHMT"/>
    <property type="match status" value="1"/>
</dbReference>
<dbReference type="GO" id="GO:0008168">
    <property type="term" value="F:methyltransferase activity"/>
    <property type="evidence" value="ECO:0007669"/>
    <property type="project" value="UniProtKB-KW"/>
</dbReference>
<dbReference type="UniPathway" id="UPA00288">
    <property type="reaction ID" value="UER01023"/>
</dbReference>
<comment type="similarity">
    <text evidence="3 9">Belongs to the SHMT family.</text>
</comment>
<feature type="binding site" evidence="9">
    <location>
        <begin position="122"/>
        <end position="124"/>
    </location>
    <ligand>
        <name>(6S)-5,6,7,8-tetrahydrofolate</name>
        <dbReference type="ChEBI" id="CHEBI:57453"/>
    </ligand>
</feature>
<dbReference type="AlphaFoldDB" id="A0A1F7WDX1"/>
<proteinExistence type="inferred from homology"/>
<dbReference type="CDD" id="cd00378">
    <property type="entry name" value="SHMT"/>
    <property type="match status" value="1"/>
</dbReference>
<comment type="pathway">
    <text evidence="9">One-carbon metabolism; tetrahydrofolate interconversion.</text>
</comment>
<dbReference type="InterPro" id="IPR001085">
    <property type="entry name" value="Ser_HO-MeTrfase"/>
</dbReference>
<dbReference type="InterPro" id="IPR015422">
    <property type="entry name" value="PyrdxlP-dep_Trfase_small"/>
</dbReference>
<dbReference type="Proteomes" id="UP000176988">
    <property type="component" value="Unassembled WGS sequence"/>
</dbReference>
<dbReference type="InterPro" id="IPR019798">
    <property type="entry name" value="Ser_HO-MeTrfase_PLP_BS"/>
</dbReference>
<evidence type="ECO:0000256" key="5">
    <source>
        <dbReference type="ARBA" id="ARBA00022490"/>
    </source>
</evidence>
<dbReference type="STRING" id="1802424.A2480_03205"/>
<evidence type="ECO:0000256" key="6">
    <source>
        <dbReference type="ARBA" id="ARBA00022563"/>
    </source>
</evidence>
<dbReference type="EMBL" id="MGFG01000020">
    <property type="protein sequence ID" value="OGM01006.1"/>
    <property type="molecule type" value="Genomic_DNA"/>
</dbReference>
<sequence>MLEHLRQQDPEVAAAVSAELNRQRNGLEMIASENAVSESVLETLGTVLTNKYAEGYPAKRYYGGNEHVDVAETLAIERAKHLFGAEHANVQPHCGSQANMAAYFALAEPGDKIMALDLAHGGHLTHGSRVNFSGKLYSFIPYGVSRETETLDLDQIRELALQERPKIILAGFTAYPRSIDFAEFKKIADEVGAYLMVDMAHIAGLIAAKLHPDPIAVADVVTSTTHKTLRGPRGGLILCRTEDRLRPNNKKNLAQRIDSAVFPGIQGGPLMHVIAAKAVAFGEALHSDFIKYQHQVIANAKELSSALIEEGLRVVSGGTDNHLVLVDLTPVGIFGQEASTKLDNVGIHSNKNLIPFDERKPTDPSGLRLGTPVLTTRGLCEPEMRRVASLIAQTLKANNESELNRIRSEVRQLTEAFPLYANLDYNHDR</sequence>
<dbReference type="NCBIfam" id="NF000586">
    <property type="entry name" value="PRK00011.1"/>
    <property type="match status" value="1"/>
</dbReference>
<accession>A0A1F7WDX1</accession>
<evidence type="ECO:0000256" key="7">
    <source>
        <dbReference type="ARBA" id="ARBA00022679"/>
    </source>
</evidence>
<feature type="binding site" evidence="9">
    <location>
        <position position="118"/>
    </location>
    <ligand>
        <name>(6S)-5,6,7,8-tetrahydrofolate</name>
        <dbReference type="ChEBI" id="CHEBI:57453"/>
    </ligand>
</feature>
<dbReference type="Pfam" id="PF00464">
    <property type="entry name" value="SHMT"/>
    <property type="match status" value="1"/>
</dbReference>
<dbReference type="Gene3D" id="3.90.1150.10">
    <property type="entry name" value="Aspartate Aminotransferase, domain 1"/>
    <property type="match status" value="1"/>
</dbReference>
<dbReference type="SUPFAM" id="SSF53383">
    <property type="entry name" value="PLP-dependent transferases"/>
    <property type="match status" value="1"/>
</dbReference>
<dbReference type="GO" id="GO:0032259">
    <property type="term" value="P:methylation"/>
    <property type="evidence" value="ECO:0007669"/>
    <property type="project" value="UniProtKB-KW"/>
</dbReference>
<evidence type="ECO:0000256" key="2">
    <source>
        <dbReference type="ARBA" id="ARBA00004496"/>
    </source>
</evidence>
<gene>
    <name evidence="9" type="primary">glyA</name>
    <name evidence="12" type="ORF">A2480_03205</name>
</gene>
<dbReference type="InterPro" id="IPR015424">
    <property type="entry name" value="PyrdxlP-dep_Trfase"/>
</dbReference>
<dbReference type="UniPathway" id="UPA00193"/>
<comment type="function">
    <text evidence="9">Catalyzes the reversible interconversion of serine and glycine with tetrahydrofolate (THF) serving as the one-carbon carrier. This reaction serves as the major source of one-carbon groups required for the biosynthesis of purines, thymidylate, methionine, and other important biomolecules. Also exhibits THF-independent aldolase activity toward beta-hydroxyamino acids, producing glycine and aldehydes, via a retro-aldol mechanism.</text>
</comment>
<dbReference type="InterPro" id="IPR039429">
    <property type="entry name" value="SHMT-like_dom"/>
</dbReference>
<feature type="modified residue" description="N6-(pyridoxal phosphate)lysine" evidence="9 10">
    <location>
        <position position="227"/>
    </location>
</feature>
<keyword evidence="12" id="KW-0489">Methyltransferase</keyword>